<dbReference type="RefSeq" id="WP_176944102.1">
    <property type="nucleotide sequence ID" value="NZ_CP084916.1"/>
</dbReference>
<keyword evidence="1" id="KW-1133">Transmembrane helix</keyword>
<sequence length="56" mass="6386">MGDIIMKKLTKRSCYQVVSIIIFCGAILAVLNTELIFGYVLIILGYYLLRKSELED</sequence>
<dbReference type="AlphaFoldDB" id="A0A1H0ZSJ2"/>
<dbReference type="Proteomes" id="UP000199481">
    <property type="component" value="Unassembled WGS sequence"/>
</dbReference>
<organism evidence="2 3">
    <name type="scientific">Carnobacterium viridans</name>
    <dbReference type="NCBI Taxonomy" id="174587"/>
    <lineage>
        <taxon>Bacteria</taxon>
        <taxon>Bacillati</taxon>
        <taxon>Bacillota</taxon>
        <taxon>Bacilli</taxon>
        <taxon>Lactobacillales</taxon>
        <taxon>Carnobacteriaceae</taxon>
        <taxon>Carnobacterium</taxon>
    </lineage>
</organism>
<protein>
    <submittedName>
        <fullName evidence="2">Uncharacterized protein</fullName>
    </submittedName>
</protein>
<name>A0A1H0ZSJ2_9LACT</name>
<dbReference type="EMBL" id="FNJW01000008">
    <property type="protein sequence ID" value="SDQ30329.1"/>
    <property type="molecule type" value="Genomic_DNA"/>
</dbReference>
<keyword evidence="3" id="KW-1185">Reference proteome</keyword>
<accession>A0A1H0ZSJ2</accession>
<feature type="transmembrane region" description="Helical" evidence="1">
    <location>
        <begin position="20"/>
        <end position="49"/>
    </location>
</feature>
<keyword evidence="1" id="KW-0472">Membrane</keyword>
<evidence type="ECO:0000256" key="1">
    <source>
        <dbReference type="SAM" id="Phobius"/>
    </source>
</evidence>
<reference evidence="3" key="1">
    <citation type="submission" date="2016-10" db="EMBL/GenBank/DDBJ databases">
        <authorList>
            <person name="Varghese N."/>
            <person name="Submissions S."/>
        </authorList>
    </citation>
    <scope>NUCLEOTIDE SEQUENCE [LARGE SCALE GENOMIC DNA]</scope>
    <source>
        <strain evidence="3">MPL-11</strain>
    </source>
</reference>
<proteinExistence type="predicted"/>
<keyword evidence="1" id="KW-0812">Transmembrane</keyword>
<gene>
    <name evidence="2" type="ORF">SAMN04487752_1690</name>
</gene>
<evidence type="ECO:0000313" key="2">
    <source>
        <dbReference type="EMBL" id="SDQ30329.1"/>
    </source>
</evidence>
<evidence type="ECO:0000313" key="3">
    <source>
        <dbReference type="Proteomes" id="UP000199481"/>
    </source>
</evidence>